<feature type="region of interest" description="Disordered" evidence="1">
    <location>
        <begin position="278"/>
        <end position="317"/>
    </location>
</feature>
<evidence type="ECO:0000313" key="2">
    <source>
        <dbReference type="EMBL" id="KAK0545646.1"/>
    </source>
</evidence>
<feature type="region of interest" description="Disordered" evidence="1">
    <location>
        <begin position="532"/>
        <end position="556"/>
    </location>
</feature>
<dbReference type="PANTHER" id="PTHR14659">
    <property type="entry name" value="ALPHA- AND GAMMA-ADAPTIN-BINDING PROTEIN P34"/>
    <property type="match status" value="1"/>
</dbReference>
<name>A0AAN6GK88_9BASI</name>
<dbReference type="Gene3D" id="3.40.50.11960">
    <property type="match status" value="1"/>
</dbReference>
<accession>A0AAN6GK88</accession>
<dbReference type="EMBL" id="JAPDMZ010000222">
    <property type="protein sequence ID" value="KAK0545646.1"/>
    <property type="molecule type" value="Genomic_DNA"/>
</dbReference>
<organism evidence="2 3">
    <name type="scientific">Tilletia horrida</name>
    <dbReference type="NCBI Taxonomy" id="155126"/>
    <lineage>
        <taxon>Eukaryota</taxon>
        <taxon>Fungi</taxon>
        <taxon>Dikarya</taxon>
        <taxon>Basidiomycota</taxon>
        <taxon>Ustilaginomycotina</taxon>
        <taxon>Exobasidiomycetes</taxon>
        <taxon>Tilletiales</taxon>
        <taxon>Tilletiaceae</taxon>
        <taxon>Tilletia</taxon>
    </lineage>
</organism>
<sequence>MEEDTAGSRILVIDPFASPGDVASARRLEAIVELIIAQDHEAKHRYLNAVSQNDDAVNDTSDDGYAEHFDVKVAPSATSESQPLPPGSLHTKTKWHISNRYYDADVEFATLSLHLASESVTGSSKQPAEEQDKVNAALKTTCEGVPAVILLLTQARSEESHSALLRRVATAVEAYDLEVSLAISTATSAVSSADTVISSAPPVSSEETEKLVELYAEFGWEFIDLMAQQDDDDEEEEDAYKLTSVSAGEEEVFGIERVRQALSAHTWPGLKRRDDRRGRNALVDGPIGSALPDENRSIIGFSDTPQDENDEQADEKDDGAAYVKRLQERINDSYQALNLERDGSGTTSTGDDFGPFQEGGESKGVAHDSLHAASTSAATSGLGSNGDDVFWTRGSSSAGIDEDFSSRFGPEPTSTAFFASSSAENDAVDPNGSGSMNRTVQDERLDAQDEAILSALSPDLIDEADQLHTELARMAFPTGASSNGDMEQLFGSMSSIKAHMDSNAARIQAIRDPVQQSREAAKFALAYTQMLMGGLDDEGGPGESSERDSTTPQSEQ</sequence>
<reference evidence="2" key="1">
    <citation type="journal article" date="2023" name="PhytoFront">
        <title>Draft Genome Resources of Seven Strains of Tilletia horrida, Causal Agent of Kernel Smut of Rice.</title>
        <authorList>
            <person name="Khanal S."/>
            <person name="Antony Babu S."/>
            <person name="Zhou X.G."/>
        </authorList>
    </citation>
    <scope>NUCLEOTIDE SEQUENCE</scope>
    <source>
        <strain evidence="2">TX6</strain>
    </source>
</reference>
<feature type="region of interest" description="Disordered" evidence="1">
    <location>
        <begin position="336"/>
        <end position="363"/>
    </location>
</feature>
<protein>
    <submittedName>
        <fullName evidence="2">Uncharacterized protein</fullName>
    </submittedName>
</protein>
<dbReference type="InterPro" id="IPR019341">
    <property type="entry name" value="Alpha/Gamma-adaptin-bd_p34"/>
</dbReference>
<comment type="caution">
    <text evidence="2">The sequence shown here is derived from an EMBL/GenBank/DDBJ whole genome shotgun (WGS) entry which is preliminary data.</text>
</comment>
<dbReference type="AlphaFoldDB" id="A0AAN6GK88"/>
<proteinExistence type="predicted"/>
<dbReference type="PANTHER" id="PTHR14659:SF1">
    <property type="entry name" value="ALPHA- AND GAMMA-ADAPTIN-BINDING PROTEIN P34"/>
    <property type="match status" value="1"/>
</dbReference>
<keyword evidence="3" id="KW-1185">Reference proteome</keyword>
<gene>
    <name evidence="2" type="ORF">OC846_005583</name>
</gene>
<dbReference type="Proteomes" id="UP001176517">
    <property type="component" value="Unassembled WGS sequence"/>
</dbReference>
<evidence type="ECO:0000313" key="3">
    <source>
        <dbReference type="Proteomes" id="UP001176517"/>
    </source>
</evidence>
<evidence type="ECO:0000256" key="1">
    <source>
        <dbReference type="SAM" id="MobiDB-lite"/>
    </source>
</evidence>
<feature type="compositionally biased region" description="Acidic residues" evidence="1">
    <location>
        <begin position="305"/>
        <end position="317"/>
    </location>
</feature>